<evidence type="ECO:0000256" key="3">
    <source>
        <dbReference type="ARBA" id="ARBA00022448"/>
    </source>
</evidence>
<feature type="transmembrane region" description="Helical" evidence="8">
    <location>
        <begin position="277"/>
        <end position="302"/>
    </location>
</feature>
<feature type="transmembrane region" description="Helical" evidence="8">
    <location>
        <begin position="408"/>
        <end position="431"/>
    </location>
</feature>
<feature type="transmembrane region" description="Helical" evidence="8">
    <location>
        <begin position="234"/>
        <end position="257"/>
    </location>
</feature>
<evidence type="ECO:0000313" key="11">
    <source>
        <dbReference type="Proteomes" id="UP000321805"/>
    </source>
</evidence>
<dbReference type="OrthoDB" id="9812221at2"/>
<dbReference type="PRINTS" id="PR01036">
    <property type="entry name" value="TCRTETB"/>
</dbReference>
<keyword evidence="7 8" id="KW-0472">Membrane</keyword>
<evidence type="ECO:0000256" key="7">
    <source>
        <dbReference type="ARBA" id="ARBA00023136"/>
    </source>
</evidence>
<evidence type="ECO:0000256" key="5">
    <source>
        <dbReference type="ARBA" id="ARBA00022692"/>
    </source>
</evidence>
<keyword evidence="5 8" id="KW-0812">Transmembrane</keyword>
<keyword evidence="6 8" id="KW-1133">Transmembrane helix</keyword>
<dbReference type="InterPro" id="IPR004638">
    <property type="entry name" value="EmrB-like"/>
</dbReference>
<comment type="subcellular location">
    <subcellularLocation>
        <location evidence="1">Cell membrane</location>
        <topology evidence="1">Multi-pass membrane protein</topology>
    </subcellularLocation>
</comment>
<feature type="transmembrane region" description="Helical" evidence="8">
    <location>
        <begin position="23"/>
        <end position="45"/>
    </location>
</feature>
<feature type="domain" description="Major facilitator superfamily (MFS) profile" evidence="9">
    <location>
        <begin position="23"/>
        <end position="476"/>
    </location>
</feature>
<dbReference type="KEGG" id="bsol:FSW04_23430"/>
<sequence length="499" mass="51531">MTSPPSSSLSVSEPRIEPHVRRIAIVVILGAIMSVLDTTIVNVALDDLSKDLHSSLDDIQWVVTGYLLALAAVIPVTGWAARRFGSRRLYLVALVAFTMGSALCGLAWSTGSLVAFRVLQGVGGGMLVPIGQMVLVRAAGPRNLPRVMSMIGVPIILAPVFGPTLGGLLLEHAGWQWIFLVNVPIGILTVAVALRLLPRDTPEEAGRLDVLGLALVATGLVGLTYGLAQSGTAGSLLAASVLVPALAGVALIAAFVWRALHIEAPLLDVRLYANRAFAAASLTTFALGAALFGAMILMPLYFQTVRGEDAVTTGLLLMPQGIGAAIAMRLSARATERWGGGMTALGGGLVTVVATVPFVLIGAGTSYWLIGAAMVFRGFGIGMSMMPSMTAAFAVLRSDQVTHATPQLTVLQRVGGSMGTAILSVVLQGGIDGAGARPTAAAVAGAFGDTYVWVLGVTAFALVPTLLLTVIERRARLRREAVVLSPPAPAAEAALEAAA</sequence>
<evidence type="ECO:0000259" key="9">
    <source>
        <dbReference type="PROSITE" id="PS50850"/>
    </source>
</evidence>
<dbReference type="PROSITE" id="PS50850">
    <property type="entry name" value="MFS"/>
    <property type="match status" value="1"/>
</dbReference>
<feature type="transmembrane region" description="Helical" evidence="8">
    <location>
        <begin position="344"/>
        <end position="370"/>
    </location>
</feature>
<gene>
    <name evidence="10" type="ORF">FSW04_23430</name>
</gene>
<dbReference type="GO" id="GO:0022857">
    <property type="term" value="F:transmembrane transporter activity"/>
    <property type="evidence" value="ECO:0007669"/>
    <property type="project" value="InterPro"/>
</dbReference>
<dbReference type="PANTHER" id="PTHR42718">
    <property type="entry name" value="MAJOR FACILITATOR SUPERFAMILY MULTIDRUG TRANSPORTER MFSC"/>
    <property type="match status" value="1"/>
</dbReference>
<dbReference type="EMBL" id="CP042430">
    <property type="protein sequence ID" value="QEC50244.1"/>
    <property type="molecule type" value="Genomic_DNA"/>
</dbReference>
<keyword evidence="3" id="KW-0813">Transport</keyword>
<feature type="transmembrane region" description="Helical" evidence="8">
    <location>
        <begin position="65"/>
        <end position="82"/>
    </location>
</feature>
<comment type="similarity">
    <text evidence="2">Belongs to the major facilitator superfamily. EmrB family.</text>
</comment>
<feature type="transmembrane region" description="Helical" evidence="8">
    <location>
        <begin position="208"/>
        <end position="228"/>
    </location>
</feature>
<feature type="transmembrane region" description="Helical" evidence="8">
    <location>
        <begin position="376"/>
        <end position="396"/>
    </location>
</feature>
<protein>
    <submittedName>
        <fullName evidence="10">DHA2 family efflux MFS transporter permease subunit</fullName>
    </submittedName>
</protein>
<keyword evidence="4" id="KW-1003">Cell membrane</keyword>
<feature type="transmembrane region" description="Helical" evidence="8">
    <location>
        <begin position="114"/>
        <end position="135"/>
    </location>
</feature>
<evidence type="ECO:0000256" key="4">
    <source>
        <dbReference type="ARBA" id="ARBA00022475"/>
    </source>
</evidence>
<reference evidence="10 11" key="1">
    <citation type="journal article" date="2018" name="J. Microbiol.">
        <title>Baekduia soli gen. nov., sp. nov., a novel bacterium isolated from the soil of Baekdu Mountain and proposal of a novel family name, Baekduiaceae fam. nov.</title>
        <authorList>
            <person name="An D.S."/>
            <person name="Siddiqi M.Z."/>
            <person name="Kim K.H."/>
            <person name="Yu H.S."/>
            <person name="Im W.T."/>
        </authorList>
    </citation>
    <scope>NUCLEOTIDE SEQUENCE [LARGE SCALE GENOMIC DNA]</scope>
    <source>
        <strain evidence="10 11">BR7-21</strain>
    </source>
</reference>
<evidence type="ECO:0000313" key="10">
    <source>
        <dbReference type="EMBL" id="QEC50244.1"/>
    </source>
</evidence>
<dbReference type="SUPFAM" id="SSF103473">
    <property type="entry name" value="MFS general substrate transporter"/>
    <property type="match status" value="1"/>
</dbReference>
<feature type="transmembrane region" description="Helical" evidence="8">
    <location>
        <begin position="451"/>
        <end position="471"/>
    </location>
</feature>
<feature type="transmembrane region" description="Helical" evidence="8">
    <location>
        <begin position="89"/>
        <end position="108"/>
    </location>
</feature>
<dbReference type="Proteomes" id="UP000321805">
    <property type="component" value="Chromosome"/>
</dbReference>
<name>A0A5B8UB72_9ACTN</name>
<accession>A0A5B8UB72</accession>
<feature type="transmembrane region" description="Helical" evidence="8">
    <location>
        <begin position="147"/>
        <end position="169"/>
    </location>
</feature>
<organism evidence="10 11">
    <name type="scientific">Baekduia soli</name>
    <dbReference type="NCBI Taxonomy" id="496014"/>
    <lineage>
        <taxon>Bacteria</taxon>
        <taxon>Bacillati</taxon>
        <taxon>Actinomycetota</taxon>
        <taxon>Thermoleophilia</taxon>
        <taxon>Solirubrobacterales</taxon>
        <taxon>Baekduiaceae</taxon>
        <taxon>Baekduia</taxon>
    </lineage>
</organism>
<dbReference type="PANTHER" id="PTHR42718:SF9">
    <property type="entry name" value="MAJOR FACILITATOR SUPERFAMILY MULTIDRUG TRANSPORTER MFSC"/>
    <property type="match status" value="1"/>
</dbReference>
<dbReference type="NCBIfam" id="TIGR00711">
    <property type="entry name" value="efflux_EmrB"/>
    <property type="match status" value="1"/>
</dbReference>
<evidence type="ECO:0000256" key="2">
    <source>
        <dbReference type="ARBA" id="ARBA00008537"/>
    </source>
</evidence>
<dbReference type="Gene3D" id="1.20.1720.10">
    <property type="entry name" value="Multidrug resistance protein D"/>
    <property type="match status" value="1"/>
</dbReference>
<dbReference type="InterPro" id="IPR036259">
    <property type="entry name" value="MFS_trans_sf"/>
</dbReference>
<feature type="transmembrane region" description="Helical" evidence="8">
    <location>
        <begin position="175"/>
        <end position="196"/>
    </location>
</feature>
<dbReference type="CDD" id="cd17503">
    <property type="entry name" value="MFS_LmrB_MDR_like"/>
    <property type="match status" value="1"/>
</dbReference>
<dbReference type="InterPro" id="IPR011701">
    <property type="entry name" value="MFS"/>
</dbReference>
<dbReference type="GO" id="GO:0005886">
    <property type="term" value="C:plasma membrane"/>
    <property type="evidence" value="ECO:0007669"/>
    <property type="project" value="UniProtKB-SubCell"/>
</dbReference>
<dbReference type="Pfam" id="PF07690">
    <property type="entry name" value="MFS_1"/>
    <property type="match status" value="1"/>
</dbReference>
<evidence type="ECO:0000256" key="6">
    <source>
        <dbReference type="ARBA" id="ARBA00022989"/>
    </source>
</evidence>
<dbReference type="Gene3D" id="1.20.1250.20">
    <property type="entry name" value="MFS general substrate transporter like domains"/>
    <property type="match status" value="1"/>
</dbReference>
<evidence type="ECO:0000256" key="8">
    <source>
        <dbReference type="SAM" id="Phobius"/>
    </source>
</evidence>
<dbReference type="AlphaFoldDB" id="A0A5B8UB72"/>
<proteinExistence type="inferred from homology"/>
<evidence type="ECO:0000256" key="1">
    <source>
        <dbReference type="ARBA" id="ARBA00004651"/>
    </source>
</evidence>
<keyword evidence="11" id="KW-1185">Reference proteome</keyword>
<dbReference type="InterPro" id="IPR020846">
    <property type="entry name" value="MFS_dom"/>
</dbReference>
<feature type="transmembrane region" description="Helical" evidence="8">
    <location>
        <begin position="314"/>
        <end position="332"/>
    </location>
</feature>